<feature type="non-terminal residue" evidence="10">
    <location>
        <position position="1"/>
    </location>
</feature>
<evidence type="ECO:0000256" key="2">
    <source>
        <dbReference type="ARBA" id="ARBA00008064"/>
    </source>
</evidence>
<keyword evidence="5" id="KW-0812">Transmembrane</keyword>
<dbReference type="GO" id="GO:0015473">
    <property type="term" value="F:fimbrial usher porin activity"/>
    <property type="evidence" value="ECO:0007669"/>
    <property type="project" value="InterPro"/>
</dbReference>
<dbReference type="RefSeq" id="WP_165355284.1">
    <property type="nucleotide sequence ID" value="NZ_JABXCH010000197.1"/>
</dbReference>
<keyword evidence="3" id="KW-0813">Transport</keyword>
<evidence type="ECO:0000313" key="10">
    <source>
        <dbReference type="EMBL" id="RYL70919.1"/>
    </source>
</evidence>
<feature type="domain" description="PapC N-terminal" evidence="9">
    <location>
        <begin position="5"/>
        <end position="72"/>
    </location>
</feature>
<keyword evidence="7" id="KW-0472">Membrane</keyword>
<evidence type="ECO:0000256" key="8">
    <source>
        <dbReference type="ARBA" id="ARBA00023237"/>
    </source>
</evidence>
<evidence type="ECO:0000256" key="7">
    <source>
        <dbReference type="ARBA" id="ARBA00023136"/>
    </source>
</evidence>
<keyword evidence="4" id="KW-1029">Fimbrium biogenesis</keyword>
<keyword evidence="6" id="KW-0732">Signal</keyword>
<evidence type="ECO:0000256" key="3">
    <source>
        <dbReference type="ARBA" id="ARBA00022448"/>
    </source>
</evidence>
<evidence type="ECO:0000313" key="11">
    <source>
        <dbReference type="Proteomes" id="UP000291778"/>
    </source>
</evidence>
<dbReference type="Proteomes" id="UP000291778">
    <property type="component" value="Unassembled WGS sequence"/>
</dbReference>
<evidence type="ECO:0000256" key="6">
    <source>
        <dbReference type="ARBA" id="ARBA00022729"/>
    </source>
</evidence>
<evidence type="ECO:0000256" key="1">
    <source>
        <dbReference type="ARBA" id="ARBA00004571"/>
    </source>
</evidence>
<dbReference type="PANTHER" id="PTHR30451">
    <property type="entry name" value="OUTER MEMBRANE USHER PROTEIN"/>
    <property type="match status" value="1"/>
</dbReference>
<keyword evidence="8" id="KW-0998">Cell outer membrane</keyword>
<dbReference type="SUPFAM" id="SSF141729">
    <property type="entry name" value="FimD N-terminal domain-like"/>
    <property type="match status" value="1"/>
</dbReference>
<protein>
    <submittedName>
        <fullName evidence="10">Fimbrial biogenesis outer membrane usher protein</fullName>
    </submittedName>
</protein>
<name>A0A4V1W4G2_ECOLX</name>
<dbReference type="Gene3D" id="3.10.20.410">
    <property type="match status" value="1"/>
</dbReference>
<dbReference type="InterPro" id="IPR000015">
    <property type="entry name" value="Fimb_usher"/>
</dbReference>
<gene>
    <name evidence="10" type="ORF">EWK56_27660</name>
</gene>
<feature type="non-terminal residue" evidence="10">
    <location>
        <position position="84"/>
    </location>
</feature>
<evidence type="ECO:0000256" key="5">
    <source>
        <dbReference type="ARBA" id="ARBA00022692"/>
    </source>
</evidence>
<proteinExistence type="inferred from homology"/>
<dbReference type="EMBL" id="SERV01000164">
    <property type="protein sequence ID" value="RYL70919.1"/>
    <property type="molecule type" value="Genomic_DNA"/>
</dbReference>
<comment type="subcellular location">
    <subcellularLocation>
        <location evidence="1">Cell outer membrane</location>
        <topology evidence="1">Multi-pass membrane protein</topology>
    </subcellularLocation>
</comment>
<dbReference type="InterPro" id="IPR025885">
    <property type="entry name" value="PapC_N"/>
</dbReference>
<dbReference type="Pfam" id="PF13954">
    <property type="entry name" value="PapC_N"/>
    <property type="match status" value="1"/>
</dbReference>
<dbReference type="AlphaFoldDB" id="A0A4V1W4G2"/>
<dbReference type="PANTHER" id="PTHR30451:SF21">
    <property type="entry name" value="FIMBRIAL USHER DOMAIN-CONTAINING PROTEIN YDET-RELATED"/>
    <property type="match status" value="1"/>
</dbReference>
<comment type="similarity">
    <text evidence="2">Belongs to the fimbrial export usher family.</text>
</comment>
<accession>A0A4V1W4G2</accession>
<comment type="caution">
    <text evidence="10">The sequence shown here is derived from an EMBL/GenBank/DDBJ whole genome shotgun (WGS) entry which is preliminary data.</text>
</comment>
<organism evidence="10 11">
    <name type="scientific">Escherichia coli</name>
    <dbReference type="NCBI Taxonomy" id="562"/>
    <lineage>
        <taxon>Bacteria</taxon>
        <taxon>Pseudomonadati</taxon>
        <taxon>Pseudomonadota</taxon>
        <taxon>Gammaproteobacteria</taxon>
        <taxon>Enterobacterales</taxon>
        <taxon>Enterobacteriaceae</taxon>
        <taxon>Escherichia</taxon>
    </lineage>
</organism>
<sequence length="84" mass="9423">RYAVPGMERLPADTCTSLNSMIQGATFRFDVGQQRLYLTVPQLYMSNQARGYIAPEYWDNGITAALLNYDFSGNRVRDSYGGTS</sequence>
<evidence type="ECO:0000256" key="4">
    <source>
        <dbReference type="ARBA" id="ARBA00022558"/>
    </source>
</evidence>
<evidence type="ECO:0000259" key="9">
    <source>
        <dbReference type="Pfam" id="PF13954"/>
    </source>
</evidence>
<dbReference type="InterPro" id="IPR037224">
    <property type="entry name" value="PapC_N_sf"/>
</dbReference>
<dbReference type="GO" id="GO:0009279">
    <property type="term" value="C:cell outer membrane"/>
    <property type="evidence" value="ECO:0007669"/>
    <property type="project" value="UniProtKB-SubCell"/>
</dbReference>
<reference evidence="10 11" key="1">
    <citation type="submission" date="2019-02" db="EMBL/GenBank/DDBJ databases">
        <authorList>
            <person name="Slukin P."/>
            <person name="Fursova N."/>
            <person name="Ermolenko Z."/>
            <person name="Mayskaya N."/>
            <person name="Kislichkina A."/>
            <person name="Mukhina T."/>
            <person name="Sizova A."/>
            <person name="Bogun A."/>
        </authorList>
    </citation>
    <scope>NUCLEOTIDE SEQUENCE [LARGE SCALE GENOMIC DNA]</scope>
    <source>
        <strain evidence="11">SCPM-O-B-8431(U15)</strain>
    </source>
</reference>
<dbReference type="GO" id="GO:0009297">
    <property type="term" value="P:pilus assembly"/>
    <property type="evidence" value="ECO:0007669"/>
    <property type="project" value="InterPro"/>
</dbReference>